<evidence type="ECO:0000313" key="1">
    <source>
        <dbReference type="EMBL" id="GAA4000450.1"/>
    </source>
</evidence>
<organism evidence="1 2">
    <name type="scientific">Hymenobacter fastidiosus</name>
    <dbReference type="NCBI Taxonomy" id="486264"/>
    <lineage>
        <taxon>Bacteria</taxon>
        <taxon>Pseudomonadati</taxon>
        <taxon>Bacteroidota</taxon>
        <taxon>Cytophagia</taxon>
        <taxon>Cytophagales</taxon>
        <taxon>Hymenobacteraceae</taxon>
        <taxon>Hymenobacter</taxon>
    </lineage>
</organism>
<accession>A0ABP7RPG9</accession>
<dbReference type="EMBL" id="BAABDJ010000006">
    <property type="protein sequence ID" value="GAA4000450.1"/>
    <property type="molecule type" value="Genomic_DNA"/>
</dbReference>
<proteinExistence type="predicted"/>
<evidence type="ECO:0008006" key="3">
    <source>
        <dbReference type="Google" id="ProtNLM"/>
    </source>
</evidence>
<name>A0ABP7RPG9_9BACT</name>
<keyword evidence="2" id="KW-1185">Reference proteome</keyword>
<sequence length="181" mass="20487">MISHKGMRPQDVVVVLKLISLKSLLQSDKGAYIRQTAQTHLAVALGLSQSEISGSLQRSRIVRLVGEDKREVYQQNFLDFLFYGLRYVFPAEPGPLVVGMPTAHSAEPLRSLIVSQELYVWPDPQGSERGQAIEPLYNKVPYAARQDERLYELLALTDALRVGRAREIKLAQQKMKDYIYA</sequence>
<evidence type="ECO:0000313" key="2">
    <source>
        <dbReference type="Proteomes" id="UP001500567"/>
    </source>
</evidence>
<comment type="caution">
    <text evidence="1">The sequence shown here is derived from an EMBL/GenBank/DDBJ whole genome shotgun (WGS) entry which is preliminary data.</text>
</comment>
<protein>
    <recommendedName>
        <fullName evidence="3">XRE family transcriptional regulator</fullName>
    </recommendedName>
</protein>
<gene>
    <name evidence="1" type="ORF">GCM10022408_09420</name>
</gene>
<reference evidence="2" key="1">
    <citation type="journal article" date="2019" name="Int. J. Syst. Evol. Microbiol.">
        <title>The Global Catalogue of Microorganisms (GCM) 10K type strain sequencing project: providing services to taxonomists for standard genome sequencing and annotation.</title>
        <authorList>
            <consortium name="The Broad Institute Genomics Platform"/>
            <consortium name="The Broad Institute Genome Sequencing Center for Infectious Disease"/>
            <person name="Wu L."/>
            <person name="Ma J."/>
        </authorList>
    </citation>
    <scope>NUCLEOTIDE SEQUENCE [LARGE SCALE GENOMIC DNA]</scope>
    <source>
        <strain evidence="2">JCM 17224</strain>
    </source>
</reference>
<dbReference type="Proteomes" id="UP001500567">
    <property type="component" value="Unassembled WGS sequence"/>
</dbReference>